<evidence type="ECO:0000256" key="3">
    <source>
        <dbReference type="ARBA" id="ARBA00022692"/>
    </source>
</evidence>
<dbReference type="GO" id="GO:0006506">
    <property type="term" value="P:GPI anchor biosynthetic process"/>
    <property type="evidence" value="ECO:0007669"/>
    <property type="project" value="UniProtKB-KW"/>
</dbReference>
<feature type="transmembrane region" description="Helical" evidence="7">
    <location>
        <begin position="168"/>
        <end position="187"/>
    </location>
</feature>
<evidence type="ECO:0000256" key="8">
    <source>
        <dbReference type="SAM" id="MobiDB-lite"/>
    </source>
</evidence>
<dbReference type="AlphaFoldDB" id="A0AAX4JS55"/>
<comment type="caution">
    <text evidence="7">Lacks conserved residue(s) required for the propagation of feature annotation.</text>
</comment>
<comment type="function">
    <text evidence="7">Involved in the lipid remodeling steps of GPI-anchor maturation.</text>
</comment>
<feature type="signal peptide" evidence="7">
    <location>
        <begin position="1"/>
        <end position="27"/>
    </location>
</feature>
<dbReference type="EMBL" id="CP144100">
    <property type="protein sequence ID" value="WWC88225.1"/>
    <property type="molecule type" value="Genomic_DNA"/>
</dbReference>
<keyword evidence="10" id="KW-1185">Reference proteome</keyword>
<dbReference type="PANTHER" id="PTHR13148:SF0">
    <property type="entry name" value="POST-GPI ATTACHMENT TO PROTEINS FACTOR 3"/>
    <property type="match status" value="1"/>
</dbReference>
<dbReference type="InterPro" id="IPR007217">
    <property type="entry name" value="Per1-like"/>
</dbReference>
<name>A0AAX4JS55_9TREE</name>
<organism evidence="9 10">
    <name type="scientific">Kwoniella dendrophila CBS 6074</name>
    <dbReference type="NCBI Taxonomy" id="1295534"/>
    <lineage>
        <taxon>Eukaryota</taxon>
        <taxon>Fungi</taxon>
        <taxon>Dikarya</taxon>
        <taxon>Basidiomycota</taxon>
        <taxon>Agaricomycotina</taxon>
        <taxon>Tremellomycetes</taxon>
        <taxon>Tremellales</taxon>
        <taxon>Cryptococcaceae</taxon>
        <taxon>Kwoniella</taxon>
    </lineage>
</organism>
<sequence>MVRQTYSTLTIFLGLLILAAIPTFASSGDRNPTFQHCLKGCQLTYCEPHQPPIPSYLRLFGWTCKENCAYECGHTFTDNIRPGSKSHQFYGKWAFYRLGPFQEPFSILCSLGNLYVNYKGLKDLRRRVRKENGMRNWLIALGVIQINTWIWSSVFHARDTPNTERLDYFSATLTISYTLLYSIIRIFGLRTPISQSKYLIPVTALIGFIVLGHFTYLLSFPIGFFPYGYHTKFNLYLAATHNILWVLWSLSFSYKYPKIKIIGKTLEFPKPYPPHEPLGQNPKPSEYQTPAILVLLTTLAMSFELFDFSPIFRIIDAHSLWHLSTIPLTIAWWHFMITDAIELEGSLLSSNSNRQFNNGGNGTTGIDGDSKSNELDIPRTPNFTQVAAGTAGRLGRPISPGKSPKLDKPE</sequence>
<reference evidence="9 10" key="1">
    <citation type="submission" date="2024-01" db="EMBL/GenBank/DDBJ databases">
        <title>Comparative genomics of Cryptococcus and Kwoniella reveals pathogenesis evolution and contrasting modes of karyotype evolution via chromosome fusion or intercentromeric recombination.</title>
        <authorList>
            <person name="Coelho M.A."/>
            <person name="David-Palma M."/>
            <person name="Shea T."/>
            <person name="Bowers K."/>
            <person name="McGinley-Smith S."/>
            <person name="Mohammad A.W."/>
            <person name="Gnirke A."/>
            <person name="Yurkov A.M."/>
            <person name="Nowrousian M."/>
            <person name="Sun S."/>
            <person name="Cuomo C.A."/>
            <person name="Heitman J."/>
        </authorList>
    </citation>
    <scope>NUCLEOTIDE SEQUENCE [LARGE SCALE GENOMIC DNA]</scope>
    <source>
        <strain evidence="9 10">CBS 6074</strain>
    </source>
</reference>
<evidence type="ECO:0000256" key="4">
    <source>
        <dbReference type="ARBA" id="ARBA00022729"/>
    </source>
</evidence>
<dbReference type="GO" id="GO:0005789">
    <property type="term" value="C:endoplasmic reticulum membrane"/>
    <property type="evidence" value="ECO:0007669"/>
    <property type="project" value="UniProtKB-SubCell"/>
</dbReference>
<evidence type="ECO:0000313" key="10">
    <source>
        <dbReference type="Proteomes" id="UP001355207"/>
    </source>
</evidence>
<dbReference type="Pfam" id="PF04080">
    <property type="entry name" value="Per1"/>
    <property type="match status" value="1"/>
</dbReference>
<dbReference type="RefSeq" id="XP_066074988.1">
    <property type="nucleotide sequence ID" value="XM_066218891.1"/>
</dbReference>
<keyword evidence="6 7" id="KW-0472">Membrane</keyword>
<evidence type="ECO:0000256" key="2">
    <source>
        <dbReference type="ARBA" id="ARBA00022502"/>
    </source>
</evidence>
<keyword evidence="3 7" id="KW-0812">Transmembrane</keyword>
<comment type="subcellular location">
    <subcellularLocation>
        <location evidence="1">Endomembrane system</location>
        <topology evidence="1">Multi-pass membrane protein</topology>
    </subcellularLocation>
    <subcellularLocation>
        <location evidence="7">Endoplasmic reticulum membrane</location>
        <topology evidence="7">Multi-pass membrane protein</topology>
    </subcellularLocation>
</comment>
<gene>
    <name evidence="9" type="ORF">L201_003130</name>
</gene>
<proteinExistence type="inferred from homology"/>
<keyword evidence="4 7" id="KW-0732">Signal</keyword>
<feature type="region of interest" description="Disordered" evidence="8">
    <location>
        <begin position="357"/>
        <end position="410"/>
    </location>
</feature>
<feature type="chain" id="PRO_5043090478" description="Post-GPI attachment to proteins factor 3" evidence="7">
    <location>
        <begin position="28"/>
        <end position="410"/>
    </location>
</feature>
<accession>A0AAX4JS55</accession>
<dbReference type="Proteomes" id="UP001355207">
    <property type="component" value="Chromosome 3"/>
</dbReference>
<comment type="similarity">
    <text evidence="7">Belongs to the PGAP3 family.</text>
</comment>
<dbReference type="GeneID" id="91093801"/>
<keyword evidence="2 7" id="KW-0337">GPI-anchor biosynthesis</keyword>
<dbReference type="GO" id="GO:0016788">
    <property type="term" value="F:hydrolase activity, acting on ester bonds"/>
    <property type="evidence" value="ECO:0007669"/>
    <property type="project" value="TreeGrafter"/>
</dbReference>
<feature type="transmembrane region" description="Helical" evidence="7">
    <location>
        <begin position="199"/>
        <end position="227"/>
    </location>
</feature>
<keyword evidence="5 7" id="KW-1133">Transmembrane helix</keyword>
<dbReference type="PANTHER" id="PTHR13148">
    <property type="entry name" value="PER1-RELATED"/>
    <property type="match status" value="1"/>
</dbReference>
<evidence type="ECO:0000256" key="1">
    <source>
        <dbReference type="ARBA" id="ARBA00004127"/>
    </source>
</evidence>
<evidence type="ECO:0000256" key="7">
    <source>
        <dbReference type="RuleBase" id="RU365066"/>
    </source>
</evidence>
<evidence type="ECO:0000256" key="6">
    <source>
        <dbReference type="ARBA" id="ARBA00023136"/>
    </source>
</evidence>
<feature type="compositionally biased region" description="Basic and acidic residues" evidence="8">
    <location>
        <begin position="368"/>
        <end position="377"/>
    </location>
</feature>
<keyword evidence="7" id="KW-0256">Endoplasmic reticulum</keyword>
<feature type="transmembrane region" description="Helical" evidence="7">
    <location>
        <begin position="94"/>
        <end position="116"/>
    </location>
</feature>
<protein>
    <recommendedName>
        <fullName evidence="7">Post-GPI attachment to proteins factor 3</fullName>
    </recommendedName>
</protein>
<evidence type="ECO:0000313" key="9">
    <source>
        <dbReference type="EMBL" id="WWC88225.1"/>
    </source>
</evidence>
<evidence type="ECO:0000256" key="5">
    <source>
        <dbReference type="ARBA" id="ARBA00022989"/>
    </source>
</evidence>
<feature type="transmembrane region" description="Helical" evidence="7">
    <location>
        <begin position="233"/>
        <end position="254"/>
    </location>
</feature>
<feature type="transmembrane region" description="Helical" evidence="7">
    <location>
        <begin position="137"/>
        <end position="156"/>
    </location>
</feature>